<dbReference type="InterPro" id="IPR001509">
    <property type="entry name" value="Epimerase_deHydtase"/>
</dbReference>
<evidence type="ECO:0000256" key="1">
    <source>
        <dbReference type="ARBA" id="ARBA00005125"/>
    </source>
</evidence>
<dbReference type="PANTHER" id="PTHR43000">
    <property type="entry name" value="DTDP-D-GLUCOSE 4,6-DEHYDRATASE-RELATED"/>
    <property type="match status" value="1"/>
</dbReference>
<comment type="similarity">
    <text evidence="2">Belongs to the NAD(P)-dependent epimerase/dehydratase family.</text>
</comment>
<organism evidence="4 5">
    <name type="scientific">Erythrobacter ani</name>
    <dbReference type="NCBI Taxonomy" id="2827235"/>
    <lineage>
        <taxon>Bacteria</taxon>
        <taxon>Pseudomonadati</taxon>
        <taxon>Pseudomonadota</taxon>
        <taxon>Alphaproteobacteria</taxon>
        <taxon>Sphingomonadales</taxon>
        <taxon>Erythrobacteraceae</taxon>
        <taxon>Erythrobacter/Porphyrobacter group</taxon>
        <taxon>Erythrobacter</taxon>
    </lineage>
</organism>
<evidence type="ECO:0000259" key="3">
    <source>
        <dbReference type="Pfam" id="PF01370"/>
    </source>
</evidence>
<protein>
    <submittedName>
        <fullName evidence="4">NAD(P)-dependent oxidoreductase</fullName>
    </submittedName>
</protein>
<dbReference type="EMBL" id="JAGSPB010000002">
    <property type="protein sequence ID" value="MBV7266293.1"/>
    <property type="molecule type" value="Genomic_DNA"/>
</dbReference>
<evidence type="ECO:0000313" key="4">
    <source>
        <dbReference type="EMBL" id="MBV7266293.1"/>
    </source>
</evidence>
<feature type="domain" description="NAD-dependent epimerase/dehydratase" evidence="3">
    <location>
        <begin position="17"/>
        <end position="242"/>
    </location>
</feature>
<evidence type="ECO:0000256" key="2">
    <source>
        <dbReference type="ARBA" id="ARBA00007637"/>
    </source>
</evidence>
<evidence type="ECO:0000313" key="5">
    <source>
        <dbReference type="Proteomes" id="UP000699975"/>
    </source>
</evidence>
<reference evidence="4 5" key="1">
    <citation type="submission" date="2021-04" db="EMBL/GenBank/DDBJ databases">
        <authorList>
            <person name="Pira H."/>
            <person name="Risdian C."/>
            <person name="Wink J."/>
        </authorList>
    </citation>
    <scope>NUCLEOTIDE SEQUENCE [LARGE SCALE GENOMIC DNA]</scope>
    <source>
        <strain evidence="4 5">WH131</strain>
    </source>
</reference>
<keyword evidence="5" id="KW-1185">Reference proteome</keyword>
<comment type="pathway">
    <text evidence="1">Bacterial outer membrane biogenesis; LPS O-antigen biosynthesis.</text>
</comment>
<dbReference type="Proteomes" id="UP000699975">
    <property type="component" value="Unassembled WGS sequence"/>
</dbReference>
<proteinExistence type="inferred from homology"/>
<accession>A0ABS6SMM1</accession>
<comment type="caution">
    <text evidence="4">The sequence shown here is derived from an EMBL/GenBank/DDBJ whole genome shotgun (WGS) entry which is preliminary data.</text>
</comment>
<dbReference type="RefSeq" id="WP_218316910.1">
    <property type="nucleotide sequence ID" value="NZ_JAGSPB010000002.1"/>
</dbReference>
<name>A0ABS6SMM1_9SPHN</name>
<sequence length="317" mass="34149">MGDGEPDGRTYIQNDLVIVTGASGFVGRSVVDQLRKQGAQVLALGKAPAGKPLPGVEWQSVDLLEADAAATLLTHYKASILIHAAWARAKAGGLWHLEENWIWRDASLRLFNEFWDRTGGHVVACGTCAEYDPPDHGECEEDITSIAPSSIYGRAKAELAEQAFTDAQKAGGSLTWARLFYLFGPFENTERLVPQIIDPILAGETAETGSGKAVRDFGFAPDMASGLATLAARRCRGAFNVGTGEGISIKALASRIAELCGREDLLHVGALPDRQGEAPRIVANTQKLRAATGWSPAYDLDTGLRDTIAWRHEALRR</sequence>
<gene>
    <name evidence="4" type="ORF">KCG45_08890</name>
</gene>
<dbReference type="Pfam" id="PF01370">
    <property type="entry name" value="Epimerase"/>
    <property type="match status" value="1"/>
</dbReference>